<evidence type="ECO:0000256" key="1">
    <source>
        <dbReference type="ARBA" id="ARBA00004477"/>
    </source>
</evidence>
<comment type="subcellular location">
    <subcellularLocation>
        <location evidence="1">Endoplasmic reticulum membrane</location>
        <topology evidence="1">Multi-pass membrane protein</topology>
    </subcellularLocation>
</comment>
<reference evidence="16 17" key="1">
    <citation type="journal article" date="2013" name="Curr. Biol.">
        <title>The Genome of the Foraminiferan Reticulomyxa filosa.</title>
        <authorList>
            <person name="Glockner G."/>
            <person name="Hulsmann N."/>
            <person name="Schleicher M."/>
            <person name="Noegel A.A."/>
            <person name="Eichinger L."/>
            <person name="Gallinger C."/>
            <person name="Pawlowski J."/>
            <person name="Sierra R."/>
            <person name="Euteneuer U."/>
            <person name="Pillet L."/>
            <person name="Moustafa A."/>
            <person name="Platzer M."/>
            <person name="Groth M."/>
            <person name="Szafranski K."/>
            <person name="Schliwa M."/>
        </authorList>
    </citation>
    <scope>NUCLEOTIDE SEQUENCE [LARGE SCALE GENOMIC DNA]</scope>
</reference>
<keyword evidence="11 15" id="KW-1133">Transmembrane helix</keyword>
<dbReference type="GO" id="GO:0004144">
    <property type="term" value="F:diacylglycerol O-acyltransferase activity"/>
    <property type="evidence" value="ECO:0007669"/>
    <property type="project" value="UniProtKB-EC"/>
</dbReference>
<evidence type="ECO:0000256" key="5">
    <source>
        <dbReference type="ARBA" id="ARBA00013244"/>
    </source>
</evidence>
<keyword evidence="6" id="KW-0444">Lipid biosynthesis</keyword>
<evidence type="ECO:0000256" key="3">
    <source>
        <dbReference type="ARBA" id="ARBA00005189"/>
    </source>
</evidence>
<dbReference type="Pfam" id="PF03982">
    <property type="entry name" value="DAGAT"/>
    <property type="match status" value="1"/>
</dbReference>
<dbReference type="InterPro" id="IPR007130">
    <property type="entry name" value="DAGAT"/>
</dbReference>
<evidence type="ECO:0000256" key="12">
    <source>
        <dbReference type="ARBA" id="ARBA00023098"/>
    </source>
</evidence>
<evidence type="ECO:0000256" key="9">
    <source>
        <dbReference type="ARBA" id="ARBA00022798"/>
    </source>
</evidence>
<dbReference type="PANTHER" id="PTHR12317">
    <property type="entry name" value="DIACYLGLYCEROL O-ACYLTRANSFERASE"/>
    <property type="match status" value="1"/>
</dbReference>
<gene>
    <name evidence="16" type="ORF">RFI_12856</name>
</gene>
<comment type="pathway">
    <text evidence="3">Lipid metabolism.</text>
</comment>
<keyword evidence="9" id="KW-0319">Glycerol metabolism</keyword>
<evidence type="ECO:0000256" key="10">
    <source>
        <dbReference type="ARBA" id="ARBA00022824"/>
    </source>
</evidence>
<comment type="pathway">
    <text evidence="2">Glycerolipid metabolism; triacylglycerol biosynthesis.</text>
</comment>
<keyword evidence="7" id="KW-0808">Transferase</keyword>
<evidence type="ECO:0000256" key="8">
    <source>
        <dbReference type="ARBA" id="ARBA00022692"/>
    </source>
</evidence>
<sequence length="299" mass="34885">KKKKKKNCAWTIKIGKYGEWVQQEYNSKKNLNTTTKGQKNNKVDEVVNGPNVPRTAIAAPILVRAPFFSWFIAKYSGSLTSASKENVLRLMNTRRSFCVTPGGFYEAAFFEKDKEIVYIKQIKGFIKYALQFGYHVIPAYTFGESHTYWNWKGTPALKKWLCDRQIPGTIAFGPYCFILPYSNSFCFFCFVSKKKKKNLGIAGLHTIHGKGKIFEKIENPTPEDVDKYHAWYIGELKALFDRNKWRFEKERSYYLNSLYRASRFLFIFKKNCGLLFGETYKYLSYPKFDFLCAKNHGNK</sequence>
<evidence type="ECO:0000256" key="2">
    <source>
        <dbReference type="ARBA" id="ARBA00004771"/>
    </source>
</evidence>
<keyword evidence="10" id="KW-0256">Endoplasmic reticulum</keyword>
<evidence type="ECO:0000256" key="11">
    <source>
        <dbReference type="ARBA" id="ARBA00022989"/>
    </source>
</evidence>
<evidence type="ECO:0000256" key="15">
    <source>
        <dbReference type="SAM" id="Phobius"/>
    </source>
</evidence>
<dbReference type="EMBL" id="ASPP01009307">
    <property type="protein sequence ID" value="ETO24303.1"/>
    <property type="molecule type" value="Genomic_DNA"/>
</dbReference>
<keyword evidence="8 15" id="KW-0812">Transmembrane</keyword>
<organism evidence="16 17">
    <name type="scientific">Reticulomyxa filosa</name>
    <dbReference type="NCBI Taxonomy" id="46433"/>
    <lineage>
        <taxon>Eukaryota</taxon>
        <taxon>Sar</taxon>
        <taxon>Rhizaria</taxon>
        <taxon>Retaria</taxon>
        <taxon>Foraminifera</taxon>
        <taxon>Monothalamids</taxon>
        <taxon>Reticulomyxidae</taxon>
        <taxon>Reticulomyxa</taxon>
    </lineage>
</organism>
<evidence type="ECO:0000256" key="6">
    <source>
        <dbReference type="ARBA" id="ARBA00022516"/>
    </source>
</evidence>
<dbReference type="EC" id="2.3.1.20" evidence="5"/>
<name>X6NEI4_RETFI</name>
<proteinExistence type="inferred from homology"/>
<feature type="transmembrane region" description="Helical" evidence="15">
    <location>
        <begin position="172"/>
        <end position="191"/>
    </location>
</feature>
<evidence type="ECO:0000256" key="7">
    <source>
        <dbReference type="ARBA" id="ARBA00022679"/>
    </source>
</evidence>
<evidence type="ECO:0000313" key="16">
    <source>
        <dbReference type="EMBL" id="ETO24303.1"/>
    </source>
</evidence>
<evidence type="ECO:0000256" key="13">
    <source>
        <dbReference type="ARBA" id="ARBA00023136"/>
    </source>
</evidence>
<dbReference type="GO" id="GO:0006071">
    <property type="term" value="P:glycerol metabolic process"/>
    <property type="evidence" value="ECO:0007669"/>
    <property type="project" value="UniProtKB-KW"/>
</dbReference>
<feature type="non-terminal residue" evidence="16">
    <location>
        <position position="1"/>
    </location>
</feature>
<keyword evidence="17" id="KW-1185">Reference proteome</keyword>
<dbReference type="OrthoDB" id="264532at2759"/>
<evidence type="ECO:0000256" key="4">
    <source>
        <dbReference type="ARBA" id="ARBA00005420"/>
    </source>
</evidence>
<dbReference type="Proteomes" id="UP000023152">
    <property type="component" value="Unassembled WGS sequence"/>
</dbReference>
<accession>X6NEI4</accession>
<evidence type="ECO:0000313" key="17">
    <source>
        <dbReference type="Proteomes" id="UP000023152"/>
    </source>
</evidence>
<comment type="caution">
    <text evidence="16">The sequence shown here is derived from an EMBL/GenBank/DDBJ whole genome shotgun (WGS) entry which is preliminary data.</text>
</comment>
<keyword evidence="14" id="KW-0012">Acyltransferase</keyword>
<dbReference type="AlphaFoldDB" id="X6NEI4"/>
<dbReference type="PANTHER" id="PTHR12317:SF0">
    <property type="entry name" value="ACYLTRANSFERASE"/>
    <property type="match status" value="1"/>
</dbReference>
<dbReference type="GO" id="GO:0005789">
    <property type="term" value="C:endoplasmic reticulum membrane"/>
    <property type="evidence" value="ECO:0007669"/>
    <property type="project" value="UniProtKB-SubCell"/>
</dbReference>
<keyword evidence="13 15" id="KW-0472">Membrane</keyword>
<evidence type="ECO:0000256" key="14">
    <source>
        <dbReference type="ARBA" id="ARBA00023315"/>
    </source>
</evidence>
<protein>
    <recommendedName>
        <fullName evidence="5">diacylglycerol O-acyltransferase</fullName>
        <ecNumber evidence="5">2.3.1.20</ecNumber>
    </recommendedName>
</protein>
<keyword evidence="12" id="KW-0443">Lipid metabolism</keyword>
<comment type="similarity">
    <text evidence="4">Belongs to the diacylglycerol acyltransferase family.</text>
</comment>
<dbReference type="GO" id="GO:0019432">
    <property type="term" value="P:triglyceride biosynthetic process"/>
    <property type="evidence" value="ECO:0007669"/>
    <property type="project" value="TreeGrafter"/>
</dbReference>